<keyword evidence="4" id="KW-0282">Flagellum</keyword>
<proteinExistence type="inferred from homology"/>
<sequence length="137" mass="16364">MKKLINIIKITEQILFFLRDITYQEHNILLDSKDNIAVMLQCIGKDKKILIKKLLSANKNRCILEKKYNIFKPYVNKPKLKKVWENIVDQSLILKELNFKNKKLLNHRMYLNQHFLDLLNAHNKKIIYNVDGNLESQ</sequence>
<dbReference type="Pfam" id="PF05130">
    <property type="entry name" value="FlgN"/>
    <property type="match status" value="1"/>
</dbReference>
<comment type="function">
    <text evidence="1">Required for the efficient initiation of filament assembly.</text>
</comment>
<dbReference type="InterPro" id="IPR036679">
    <property type="entry name" value="FlgN-like_sf"/>
</dbReference>
<dbReference type="OrthoDB" id="6554581at2"/>
<dbReference type="Gene3D" id="1.20.58.300">
    <property type="entry name" value="FlgN-like"/>
    <property type="match status" value="1"/>
</dbReference>
<keyword evidence="4" id="KW-0969">Cilium</keyword>
<accession>A0A4D6YCW5</accession>
<evidence type="ECO:0000256" key="1">
    <source>
        <dbReference type="ARBA" id="ARBA00002397"/>
    </source>
</evidence>
<keyword evidence="3" id="KW-1005">Bacterial flagellum biogenesis</keyword>
<evidence type="ECO:0000256" key="2">
    <source>
        <dbReference type="ARBA" id="ARBA00007703"/>
    </source>
</evidence>
<dbReference type="GO" id="GO:0044780">
    <property type="term" value="P:bacterial-type flagellum assembly"/>
    <property type="evidence" value="ECO:0007669"/>
    <property type="project" value="InterPro"/>
</dbReference>
<reference evidence="4 5" key="2">
    <citation type="submission" date="2019-05" db="EMBL/GenBank/DDBJ databases">
        <title>Genome evolution of the obligate endosymbiont Buchnera aphidicola.</title>
        <authorList>
            <person name="Moran N.A."/>
        </authorList>
    </citation>
    <scope>NUCLEOTIDE SEQUENCE [LARGE SCALE GENOMIC DNA]</scope>
    <source>
        <strain evidence="4 5">Mst</strain>
    </source>
</reference>
<dbReference type="InterPro" id="IPR007809">
    <property type="entry name" value="FlgN-like"/>
</dbReference>
<dbReference type="Proteomes" id="UP000298673">
    <property type="component" value="Chromosome"/>
</dbReference>
<evidence type="ECO:0000313" key="5">
    <source>
        <dbReference type="Proteomes" id="UP000298673"/>
    </source>
</evidence>
<dbReference type="EMBL" id="CP034861">
    <property type="protein sequence ID" value="QCI24401.1"/>
    <property type="molecule type" value="Genomic_DNA"/>
</dbReference>
<dbReference type="AlphaFoldDB" id="A0A4D6YCW5"/>
<reference evidence="4 5" key="1">
    <citation type="submission" date="2018-12" db="EMBL/GenBank/DDBJ databases">
        <authorList>
            <person name="Chong R.A."/>
        </authorList>
    </citation>
    <scope>NUCLEOTIDE SEQUENCE [LARGE SCALE GENOMIC DNA]</scope>
    <source>
        <strain evidence="4 5">Mst</strain>
    </source>
</reference>
<name>A0A4D6YCW5_9GAMM</name>
<dbReference type="RefSeq" id="WP_158343605.1">
    <property type="nucleotide sequence ID" value="NZ_CP034861.1"/>
</dbReference>
<organism evidence="4 5">
    <name type="scientific">Buchnera aphidicola</name>
    <name type="common">Muscaphis stroyani</name>
    <dbReference type="NCBI Taxonomy" id="1241869"/>
    <lineage>
        <taxon>Bacteria</taxon>
        <taxon>Pseudomonadati</taxon>
        <taxon>Pseudomonadota</taxon>
        <taxon>Gammaproteobacteria</taxon>
        <taxon>Enterobacterales</taxon>
        <taxon>Erwiniaceae</taxon>
        <taxon>Buchnera</taxon>
    </lineage>
</organism>
<dbReference type="SUPFAM" id="SSF140566">
    <property type="entry name" value="FlgN-like"/>
    <property type="match status" value="1"/>
</dbReference>
<keyword evidence="4" id="KW-0966">Cell projection</keyword>
<evidence type="ECO:0000256" key="3">
    <source>
        <dbReference type="ARBA" id="ARBA00022795"/>
    </source>
</evidence>
<protein>
    <submittedName>
        <fullName evidence="4">Flagellar biosynthesis protein FlgN</fullName>
    </submittedName>
</protein>
<evidence type="ECO:0000313" key="4">
    <source>
        <dbReference type="EMBL" id="QCI24401.1"/>
    </source>
</evidence>
<gene>
    <name evidence="4" type="ORF">D9V75_01610</name>
</gene>
<comment type="similarity">
    <text evidence="2">Belongs to the FlgN family.</text>
</comment>